<dbReference type="SUPFAM" id="SSF52172">
    <property type="entry name" value="CheY-like"/>
    <property type="match status" value="1"/>
</dbReference>
<dbReference type="CDD" id="cd00082">
    <property type="entry name" value="HisKA"/>
    <property type="match status" value="1"/>
</dbReference>
<dbReference type="FunFam" id="1.10.287.130:FF:000001">
    <property type="entry name" value="Two-component sensor histidine kinase"/>
    <property type="match status" value="1"/>
</dbReference>
<dbReference type="Gene3D" id="1.10.287.130">
    <property type="match status" value="1"/>
</dbReference>
<protein>
    <recommendedName>
        <fullName evidence="3">histidine kinase</fullName>
        <ecNumber evidence="3">2.7.13.3</ecNumber>
    </recommendedName>
</protein>
<dbReference type="Pfam" id="PF00512">
    <property type="entry name" value="HisKA"/>
    <property type="match status" value="1"/>
</dbReference>
<evidence type="ECO:0000256" key="6">
    <source>
        <dbReference type="ARBA" id="ARBA00022777"/>
    </source>
</evidence>
<dbReference type="InterPro" id="IPR005467">
    <property type="entry name" value="His_kinase_dom"/>
</dbReference>
<evidence type="ECO:0000256" key="9">
    <source>
        <dbReference type="SAM" id="Phobius"/>
    </source>
</evidence>
<dbReference type="CDD" id="cd00075">
    <property type="entry name" value="HATPase"/>
    <property type="match status" value="1"/>
</dbReference>
<feature type="transmembrane region" description="Helical" evidence="9">
    <location>
        <begin position="111"/>
        <end position="138"/>
    </location>
</feature>
<feature type="transmembrane region" description="Helical" evidence="9">
    <location>
        <begin position="144"/>
        <end position="166"/>
    </location>
</feature>
<evidence type="ECO:0000256" key="4">
    <source>
        <dbReference type="ARBA" id="ARBA00022553"/>
    </source>
</evidence>
<proteinExistence type="predicted"/>
<dbReference type="GO" id="GO:0016020">
    <property type="term" value="C:membrane"/>
    <property type="evidence" value="ECO:0007669"/>
    <property type="project" value="UniProtKB-SubCell"/>
</dbReference>
<keyword evidence="9" id="KW-1133">Transmembrane helix</keyword>
<sequence>MVADIMMPVMDGYSLVKLFRESGQQLPILMMTAKSQFESLEEAFELGVDDYLVKPIILSELVLRIKALLRRVKLEHEQELQLANCKLQYQSLALTDLKTSRIEQLPPKEFYVLYKLLSTPLFSCLIGILLAALLNYYILSSHDIHLIAAIACFISIVIGFLCIWYGSIYLTRPISQLNDAVTRVSKGDLSVQIDRRKYPHQKAAFHNEIDELTHNFNTMTKDLQQIEIMRQEFISNVSHELKTPVASLSGISELLLDKTVPEKEQQELLELMQSETKRLSRLCDDLLNLSRLEKGDYQVQSVRIDEQLRHALILLAEKWQDKELQIDFQSDAVTLETIPDLCMQIWTNLIDNAIKYSKPSLPVDLSIFCEEHDNMVEVIIRDKGIGMSDAVKHRMFEEFYQAESSHSQQGYGLGLTIVKKISQRLGAKLAVDSILGEGTEVVVCFSKSMSES</sequence>
<comment type="subcellular location">
    <subcellularLocation>
        <location evidence="2">Membrane</location>
    </subcellularLocation>
</comment>
<dbReference type="SUPFAM" id="SSF47384">
    <property type="entry name" value="Homodimeric domain of signal transducing histidine kinase"/>
    <property type="match status" value="1"/>
</dbReference>
<dbReference type="InterPro" id="IPR036097">
    <property type="entry name" value="HisK_dim/P_sf"/>
</dbReference>
<keyword evidence="9" id="KW-0812">Transmembrane</keyword>
<dbReference type="GO" id="GO:0000155">
    <property type="term" value="F:phosphorelay sensor kinase activity"/>
    <property type="evidence" value="ECO:0007669"/>
    <property type="project" value="InterPro"/>
</dbReference>
<dbReference type="SUPFAM" id="SSF158472">
    <property type="entry name" value="HAMP domain-like"/>
    <property type="match status" value="1"/>
</dbReference>
<dbReference type="PANTHER" id="PTHR43547:SF2">
    <property type="entry name" value="HYBRID SIGNAL TRANSDUCTION HISTIDINE KINASE C"/>
    <property type="match status" value="1"/>
</dbReference>
<keyword evidence="6 13" id="KW-0418">Kinase</keyword>
<dbReference type="InterPro" id="IPR003661">
    <property type="entry name" value="HisK_dim/P_dom"/>
</dbReference>
<dbReference type="SMART" id="SM00387">
    <property type="entry name" value="HATPase_c"/>
    <property type="match status" value="1"/>
</dbReference>
<dbReference type="InterPro" id="IPR036890">
    <property type="entry name" value="HATPase_C_sf"/>
</dbReference>
<evidence type="ECO:0000259" key="10">
    <source>
        <dbReference type="PROSITE" id="PS50109"/>
    </source>
</evidence>
<dbReference type="Proteomes" id="UP000009215">
    <property type="component" value="Chromosome"/>
</dbReference>
<dbReference type="SMART" id="SM00304">
    <property type="entry name" value="HAMP"/>
    <property type="match status" value="1"/>
</dbReference>
<dbReference type="EMBL" id="HE858529">
    <property type="protein sequence ID" value="CCI62493.1"/>
    <property type="molecule type" value="Genomic_DNA"/>
</dbReference>
<dbReference type="InterPro" id="IPR011006">
    <property type="entry name" value="CheY-like_superfamily"/>
</dbReference>
<name>A0AB33R7N8_STREQ</name>
<dbReference type="PROSITE" id="PS50110">
    <property type="entry name" value="RESPONSE_REGULATORY"/>
    <property type="match status" value="1"/>
</dbReference>
<feature type="domain" description="HAMP" evidence="12">
    <location>
        <begin position="168"/>
        <end position="228"/>
    </location>
</feature>
<keyword evidence="9" id="KW-0472">Membrane</keyword>
<dbReference type="InterPro" id="IPR003660">
    <property type="entry name" value="HAMP_dom"/>
</dbReference>
<dbReference type="PROSITE" id="PS50109">
    <property type="entry name" value="HIS_KIN"/>
    <property type="match status" value="1"/>
</dbReference>
<dbReference type="AlphaFoldDB" id="A0AB33R7N8"/>
<feature type="domain" description="Response regulatory" evidence="11">
    <location>
        <begin position="1"/>
        <end position="69"/>
    </location>
</feature>
<dbReference type="EC" id="2.7.13.3" evidence="3"/>
<dbReference type="PROSITE" id="PS50885">
    <property type="entry name" value="HAMP"/>
    <property type="match status" value="1"/>
</dbReference>
<dbReference type="KEGG" id="sdc:SDSE_0996"/>
<evidence type="ECO:0000259" key="12">
    <source>
        <dbReference type="PROSITE" id="PS50885"/>
    </source>
</evidence>
<dbReference type="Pfam" id="PF00672">
    <property type="entry name" value="HAMP"/>
    <property type="match status" value="1"/>
</dbReference>
<evidence type="ECO:0000259" key="11">
    <source>
        <dbReference type="PROSITE" id="PS50110"/>
    </source>
</evidence>
<keyword evidence="4 8" id="KW-0597">Phosphoprotein</keyword>
<evidence type="ECO:0000256" key="7">
    <source>
        <dbReference type="ARBA" id="ARBA00023012"/>
    </source>
</evidence>
<dbReference type="Gene3D" id="3.40.50.2300">
    <property type="match status" value="1"/>
</dbReference>
<evidence type="ECO:0000313" key="13">
    <source>
        <dbReference type="EMBL" id="CCI62493.1"/>
    </source>
</evidence>
<organism evidence="13 14">
    <name type="scientific">Streptococcus dysgalactiae subsp. equisimilis AC-2713</name>
    <dbReference type="NCBI Taxonomy" id="759913"/>
    <lineage>
        <taxon>Bacteria</taxon>
        <taxon>Bacillati</taxon>
        <taxon>Bacillota</taxon>
        <taxon>Bacilli</taxon>
        <taxon>Lactobacillales</taxon>
        <taxon>Streptococcaceae</taxon>
        <taxon>Streptococcus</taxon>
    </lineage>
</organism>
<keyword evidence="7" id="KW-0902">Two-component regulatory system</keyword>
<comment type="catalytic activity">
    <reaction evidence="1">
        <text>ATP + protein L-histidine = ADP + protein N-phospho-L-histidine.</text>
        <dbReference type="EC" id="2.7.13.3"/>
    </reaction>
</comment>
<dbReference type="Pfam" id="PF02518">
    <property type="entry name" value="HATPase_c"/>
    <property type="match status" value="1"/>
</dbReference>
<dbReference type="PRINTS" id="PR00344">
    <property type="entry name" value="BCTRLSENSOR"/>
</dbReference>
<keyword evidence="5 13" id="KW-0808">Transferase</keyword>
<dbReference type="InterPro" id="IPR001789">
    <property type="entry name" value="Sig_transdc_resp-reg_receiver"/>
</dbReference>
<feature type="domain" description="Histidine kinase" evidence="10">
    <location>
        <begin position="236"/>
        <end position="449"/>
    </location>
</feature>
<dbReference type="CDD" id="cd06225">
    <property type="entry name" value="HAMP"/>
    <property type="match status" value="1"/>
</dbReference>
<dbReference type="PANTHER" id="PTHR43547">
    <property type="entry name" value="TWO-COMPONENT HISTIDINE KINASE"/>
    <property type="match status" value="1"/>
</dbReference>
<evidence type="ECO:0000256" key="1">
    <source>
        <dbReference type="ARBA" id="ARBA00000085"/>
    </source>
</evidence>
<evidence type="ECO:0000313" key="14">
    <source>
        <dbReference type="Proteomes" id="UP000009215"/>
    </source>
</evidence>
<dbReference type="InterPro" id="IPR004358">
    <property type="entry name" value="Sig_transdc_His_kin-like_C"/>
</dbReference>
<dbReference type="Gene3D" id="6.10.340.10">
    <property type="match status" value="1"/>
</dbReference>
<evidence type="ECO:0000256" key="8">
    <source>
        <dbReference type="PROSITE-ProRule" id="PRU00169"/>
    </source>
</evidence>
<evidence type="ECO:0000256" key="3">
    <source>
        <dbReference type="ARBA" id="ARBA00012438"/>
    </source>
</evidence>
<dbReference type="SUPFAM" id="SSF55874">
    <property type="entry name" value="ATPase domain of HSP90 chaperone/DNA topoisomerase II/histidine kinase"/>
    <property type="match status" value="1"/>
</dbReference>
<dbReference type="SMART" id="SM00388">
    <property type="entry name" value="HisKA"/>
    <property type="match status" value="1"/>
</dbReference>
<accession>A0AB33R7N8</accession>
<dbReference type="InterPro" id="IPR003594">
    <property type="entry name" value="HATPase_dom"/>
</dbReference>
<feature type="modified residue" description="4-aspartylphosphate" evidence="8">
    <location>
        <position position="4"/>
    </location>
</feature>
<dbReference type="Pfam" id="PF00072">
    <property type="entry name" value="Response_reg"/>
    <property type="match status" value="1"/>
</dbReference>
<dbReference type="Gene3D" id="3.30.565.10">
    <property type="entry name" value="Histidine kinase-like ATPase, C-terminal domain"/>
    <property type="match status" value="1"/>
</dbReference>
<reference evidence="13 14" key="1">
    <citation type="submission" date="2012-05" db="EMBL/GenBank/DDBJ databases">
        <title>Complete genome sequence of a Streptococcus dysgalactiae subsp. equisimilis strain possessing Lancefield's group A antigen.</title>
        <authorList>
            <person name="Luetticken R."/>
            <person name="Bruellhoff K."/>
            <person name="Van der Linden M."/>
            <person name="Peltroche-Llacsahuanga H."/>
            <person name="Blom J."/>
            <person name="Weber-Lehmann J."/>
            <person name="Ferretti J.J."/>
            <person name="McShan W.M."/>
        </authorList>
    </citation>
    <scope>NUCLEOTIDE SEQUENCE [LARGE SCALE GENOMIC DNA]</scope>
    <source>
        <strain evidence="13 14">AC-2713</strain>
    </source>
</reference>
<gene>
    <name evidence="13" type="ORF">SDSE_0996</name>
</gene>
<evidence type="ECO:0000256" key="2">
    <source>
        <dbReference type="ARBA" id="ARBA00004370"/>
    </source>
</evidence>
<evidence type="ECO:0000256" key="5">
    <source>
        <dbReference type="ARBA" id="ARBA00022679"/>
    </source>
</evidence>